<evidence type="ECO:0000256" key="2">
    <source>
        <dbReference type="ARBA" id="ARBA00013064"/>
    </source>
</evidence>
<dbReference type="PROSITE" id="PS50054">
    <property type="entry name" value="TYR_PHOSPHATASE_DUAL"/>
    <property type="match status" value="1"/>
</dbReference>
<evidence type="ECO:0000256" key="3">
    <source>
        <dbReference type="ARBA" id="ARBA00022801"/>
    </source>
</evidence>
<dbReference type="EC" id="3.1.3.48" evidence="2"/>
<dbReference type="GO" id="GO:0008138">
    <property type="term" value="F:protein tyrosine/serine/threonine phosphatase activity"/>
    <property type="evidence" value="ECO:0007669"/>
    <property type="project" value="TreeGrafter"/>
</dbReference>
<dbReference type="Gene3D" id="3.90.190.10">
    <property type="entry name" value="Protein tyrosine phosphatase superfamily"/>
    <property type="match status" value="2"/>
</dbReference>
<feature type="domain" description="Tyrosine-protein phosphatase" evidence="5">
    <location>
        <begin position="6"/>
        <end position="148"/>
    </location>
</feature>
<reference evidence="7" key="1">
    <citation type="submission" date="2023-11" db="EMBL/GenBank/DDBJ databases">
        <authorList>
            <person name="De Vega J J."/>
            <person name="De Vega J J."/>
        </authorList>
    </citation>
    <scope>NUCLEOTIDE SEQUENCE</scope>
</reference>
<evidence type="ECO:0000313" key="8">
    <source>
        <dbReference type="Proteomes" id="UP001295794"/>
    </source>
</evidence>
<evidence type="ECO:0000256" key="1">
    <source>
        <dbReference type="ARBA" id="ARBA00008601"/>
    </source>
</evidence>
<evidence type="ECO:0000259" key="5">
    <source>
        <dbReference type="PROSITE" id="PS50054"/>
    </source>
</evidence>
<proteinExistence type="inferred from homology"/>
<dbReference type="PANTHER" id="PTHR45848">
    <property type="entry name" value="DUAL SPECIFICITY PROTEIN PHOSPHATASE 12 FAMILY MEMBER"/>
    <property type="match status" value="1"/>
</dbReference>
<evidence type="ECO:0000256" key="4">
    <source>
        <dbReference type="ARBA" id="ARBA00022912"/>
    </source>
</evidence>
<gene>
    <name evidence="7" type="ORF">MYCIT1_LOCUS3738</name>
</gene>
<name>A0AAD2Q0Y5_9AGAR</name>
<dbReference type="Proteomes" id="UP001295794">
    <property type="component" value="Unassembled WGS sequence"/>
</dbReference>
<dbReference type="SMART" id="SM00195">
    <property type="entry name" value="DSPc"/>
    <property type="match status" value="1"/>
</dbReference>
<dbReference type="InterPro" id="IPR020422">
    <property type="entry name" value="TYR_PHOSPHATASE_DUAL_dom"/>
</dbReference>
<evidence type="ECO:0000313" key="7">
    <source>
        <dbReference type="EMBL" id="CAK5263963.1"/>
    </source>
</evidence>
<keyword evidence="8" id="KW-1185">Reference proteome</keyword>
<dbReference type="InterPro" id="IPR029021">
    <property type="entry name" value="Prot-tyrosine_phosphatase-like"/>
</dbReference>
<dbReference type="InterPro" id="IPR016130">
    <property type="entry name" value="Tyr_Pase_AS"/>
</dbReference>
<dbReference type="GO" id="GO:0004725">
    <property type="term" value="F:protein tyrosine phosphatase activity"/>
    <property type="evidence" value="ECO:0007669"/>
    <property type="project" value="UniProtKB-EC"/>
</dbReference>
<dbReference type="InterPro" id="IPR000340">
    <property type="entry name" value="Dual-sp_phosphatase_cat-dom"/>
</dbReference>
<accession>A0AAD2Q0Y5</accession>
<dbReference type="InterPro" id="IPR000387">
    <property type="entry name" value="Tyr_Pase_dom"/>
</dbReference>
<organism evidence="7 8">
    <name type="scientific">Mycena citricolor</name>
    <dbReference type="NCBI Taxonomy" id="2018698"/>
    <lineage>
        <taxon>Eukaryota</taxon>
        <taxon>Fungi</taxon>
        <taxon>Dikarya</taxon>
        <taxon>Basidiomycota</taxon>
        <taxon>Agaricomycotina</taxon>
        <taxon>Agaricomycetes</taxon>
        <taxon>Agaricomycetidae</taxon>
        <taxon>Agaricales</taxon>
        <taxon>Marasmiineae</taxon>
        <taxon>Mycenaceae</taxon>
        <taxon>Mycena</taxon>
    </lineage>
</organism>
<dbReference type="AlphaFoldDB" id="A0AAD2Q0Y5"/>
<dbReference type="PROSITE" id="PS50056">
    <property type="entry name" value="TYR_PHOSPHATASE_2"/>
    <property type="match status" value="1"/>
</dbReference>
<dbReference type="PANTHER" id="PTHR45848:SF4">
    <property type="entry name" value="DUAL SPECIFICITY PROTEIN PHOSPHATASE 12"/>
    <property type="match status" value="1"/>
</dbReference>
<comment type="caution">
    <text evidence="7">The sequence shown here is derived from an EMBL/GenBank/DDBJ whole genome shotgun (WGS) entry which is preliminary data.</text>
</comment>
<keyword evidence="3" id="KW-0378">Hydrolase</keyword>
<comment type="similarity">
    <text evidence="1">Belongs to the protein-tyrosine phosphatase family. Non-receptor class dual specificity subfamily.</text>
</comment>
<feature type="domain" description="Tyrosine specific protein phosphatases" evidence="6">
    <location>
        <begin position="69"/>
        <end position="127"/>
    </location>
</feature>
<sequence>MSSNTIPSVDEILSGQLCLGNLPAATSSKLRTELGITHVLSVCPDYPSTGDAHHMTVPVNDSEYEDLLIHFPETCRFIEDALADGGKVLVHCVMGVSRSTTVVAAYLMKSRLLSSLDALQLIRTCRPQVQPNYGFRKQLDTFADCQYSPSASHPAYLSWKRKHKQDVTNFLNQIVDTVTMVPNALFLNSDLPTEPYQAELLLYELNVTHLLTLAPADISFPTTGLVCRHIDVSPEALEEFLFMLPDTCAFISDAIAGGGRVLVHSQVEARACTAVGAYLMSSQNLTPEKAAAAISAALPLFEPTTNFKRALSLFRACKYSPTPDHPALDDHKGNSGYVSWGSSPASSNPSSRRPSGFAAQDADLMIRKAAAVMTDSGIDMKAFGDALVSIQAKPSLTRAAA</sequence>
<dbReference type="PROSITE" id="PS00383">
    <property type="entry name" value="TYR_PHOSPHATASE_1"/>
    <property type="match status" value="1"/>
</dbReference>
<dbReference type="Pfam" id="PF00782">
    <property type="entry name" value="DSPc"/>
    <property type="match status" value="1"/>
</dbReference>
<dbReference type="EMBL" id="CAVNYO010000045">
    <property type="protein sequence ID" value="CAK5263963.1"/>
    <property type="molecule type" value="Genomic_DNA"/>
</dbReference>
<dbReference type="CDD" id="cd14498">
    <property type="entry name" value="DSP"/>
    <property type="match status" value="2"/>
</dbReference>
<protein>
    <recommendedName>
        <fullName evidence="2">protein-tyrosine-phosphatase</fullName>
        <ecNumber evidence="2">3.1.3.48</ecNumber>
    </recommendedName>
</protein>
<dbReference type="SUPFAM" id="SSF52799">
    <property type="entry name" value="(Phosphotyrosine protein) phosphatases II"/>
    <property type="match status" value="2"/>
</dbReference>
<keyword evidence="4" id="KW-0904">Protein phosphatase</keyword>
<evidence type="ECO:0000259" key="6">
    <source>
        <dbReference type="PROSITE" id="PS50056"/>
    </source>
</evidence>